<gene>
    <name evidence="2" type="ORF">GGR17_002137</name>
</gene>
<accession>A0A840CFR5</accession>
<protein>
    <recommendedName>
        <fullName evidence="1">DUF2059 domain-containing protein</fullName>
    </recommendedName>
</protein>
<dbReference type="Proteomes" id="UP000585681">
    <property type="component" value="Unassembled WGS sequence"/>
</dbReference>
<proteinExistence type="predicted"/>
<comment type="caution">
    <text evidence="2">The sequence shown here is derived from an EMBL/GenBank/DDBJ whole genome shotgun (WGS) entry which is preliminary data.</text>
</comment>
<dbReference type="InterPro" id="IPR018637">
    <property type="entry name" value="DUF2059"/>
</dbReference>
<evidence type="ECO:0000313" key="2">
    <source>
        <dbReference type="EMBL" id="MBB4022328.1"/>
    </source>
</evidence>
<name>A0A840CFR5_9RHOB</name>
<keyword evidence="3" id="KW-1185">Reference proteome</keyword>
<sequence length="274" mass="30541">MFQRILPFIAFVTLALPLRADPAARVDDLLAALRLPETLEIMAQEGIEYGGELEAEMFAGHGGARWQAMVARIYDVSRMEEIMREALEQELAGQDVAALTTFFASELGARIVDLEIAARRALLDDDVDAETRLKVEEMRADDDPRLELLEQFVTANELIEFNVVGGLNANYAFYRGLSDGGAFPFELSEEEMLADVWSQEDDVRQETEEWMYSYLSLAYEPLEDADLSAYITLSETPAGQALNRALFAGYDVVFRAISRELGLGAAQFMAGQDI</sequence>
<dbReference type="Pfam" id="PF09832">
    <property type="entry name" value="DUF2059"/>
    <property type="match status" value="1"/>
</dbReference>
<feature type="domain" description="DUF2059" evidence="1">
    <location>
        <begin position="78"/>
        <end position="124"/>
    </location>
</feature>
<reference evidence="2" key="1">
    <citation type="submission" date="2020-08" db="EMBL/GenBank/DDBJ databases">
        <title>Genomic Encyclopedia of Type Strains, Phase IV (KMG-IV): sequencing the most valuable type-strain genomes for metagenomic binning, comparative biology and taxonomic classification.</title>
        <authorList>
            <person name="Goeker M."/>
        </authorList>
    </citation>
    <scope>NUCLEOTIDE SEQUENCE [LARGE SCALE GENOMIC DNA]</scope>
    <source>
        <strain evidence="2">DSM 105040</strain>
    </source>
</reference>
<evidence type="ECO:0000313" key="3">
    <source>
        <dbReference type="Proteomes" id="UP000585681"/>
    </source>
</evidence>
<evidence type="ECO:0000259" key="1">
    <source>
        <dbReference type="Pfam" id="PF09832"/>
    </source>
</evidence>
<dbReference type="RefSeq" id="WP_054538955.1">
    <property type="nucleotide sequence ID" value="NZ_JACIEQ010000002.1"/>
</dbReference>
<organism evidence="2 3">
    <name type="scientific">Actibacterium naphthalenivorans</name>
    <dbReference type="NCBI Taxonomy" id="1614693"/>
    <lineage>
        <taxon>Bacteria</taxon>
        <taxon>Pseudomonadati</taxon>
        <taxon>Pseudomonadota</taxon>
        <taxon>Alphaproteobacteria</taxon>
        <taxon>Rhodobacterales</taxon>
        <taxon>Roseobacteraceae</taxon>
        <taxon>Actibacterium</taxon>
    </lineage>
</organism>
<dbReference type="AlphaFoldDB" id="A0A840CFR5"/>
<dbReference type="EMBL" id="JACIEQ010000002">
    <property type="protein sequence ID" value="MBB4022328.1"/>
    <property type="molecule type" value="Genomic_DNA"/>
</dbReference>